<feature type="domain" description="Ras-GAP" evidence="2">
    <location>
        <begin position="1165"/>
        <end position="1388"/>
    </location>
</feature>
<reference evidence="3 4" key="2">
    <citation type="submission" date="2013-11" db="EMBL/GenBank/DDBJ databases">
        <title>The Genome Sequence of Phytophthora parasitica INRA-310.</title>
        <authorList>
            <consortium name="The Broad Institute Genomics Platform"/>
            <person name="Russ C."/>
            <person name="Tyler B."/>
            <person name="Panabieres F."/>
            <person name="Shan W."/>
            <person name="Tripathy S."/>
            <person name="Grunwald N."/>
            <person name="Machado M."/>
            <person name="Johnson C.S."/>
            <person name="Arredondo F."/>
            <person name="Hong C."/>
            <person name="Coffey M."/>
            <person name="Young S.K."/>
            <person name="Zeng Q."/>
            <person name="Gargeya S."/>
            <person name="Fitzgerald M."/>
            <person name="Abouelleil A."/>
            <person name="Alvarado L."/>
            <person name="Chapman S.B."/>
            <person name="Gainer-Dewar J."/>
            <person name="Goldberg J."/>
            <person name="Griggs A."/>
            <person name="Gujja S."/>
            <person name="Hansen M."/>
            <person name="Howarth C."/>
            <person name="Imamovic A."/>
            <person name="Ireland A."/>
            <person name="Larimer J."/>
            <person name="McCowan C."/>
            <person name="Murphy C."/>
            <person name="Pearson M."/>
            <person name="Poon T.W."/>
            <person name="Priest M."/>
            <person name="Roberts A."/>
            <person name="Saif S."/>
            <person name="Shea T."/>
            <person name="Sykes S."/>
            <person name="Wortman J."/>
            <person name="Nusbaum C."/>
            <person name="Birren B."/>
        </authorList>
    </citation>
    <scope>NUCLEOTIDE SEQUENCE [LARGE SCALE GENOMIC DNA]</scope>
    <source>
        <strain evidence="3 4">INRA-310</strain>
    </source>
</reference>
<dbReference type="Proteomes" id="UP000018817">
    <property type="component" value="Unassembled WGS sequence"/>
</dbReference>
<dbReference type="PROSITE" id="PS50018">
    <property type="entry name" value="RAS_GTPASE_ACTIV_2"/>
    <property type="match status" value="1"/>
</dbReference>
<reference evidence="4" key="1">
    <citation type="submission" date="2011-12" db="EMBL/GenBank/DDBJ databases">
        <authorList>
            <consortium name="The Broad Institute Genome Sequencing Platform"/>
            <person name="Russ C."/>
            <person name="Tyler B."/>
            <person name="Panabieres F."/>
            <person name="Shan W."/>
            <person name="Tripathy S."/>
            <person name="Grunwald N."/>
            <person name="Machado M."/>
            <person name="Young S.K."/>
            <person name="Zeng Q."/>
            <person name="Gargeya S."/>
            <person name="Fitzgerald M."/>
            <person name="Haas B."/>
            <person name="Abouelleil A."/>
            <person name="Alvarado L."/>
            <person name="Arachchi H.M."/>
            <person name="Berlin A."/>
            <person name="Chapman S.B."/>
            <person name="Gearin G."/>
            <person name="Goldberg J."/>
            <person name="Griggs A."/>
            <person name="Gujja S."/>
            <person name="Hansen M."/>
            <person name="Heiman D."/>
            <person name="Howarth C."/>
            <person name="Larimer J."/>
            <person name="Lui A."/>
            <person name="MacDonald P.J.P."/>
            <person name="McCowen C."/>
            <person name="Montmayeur A."/>
            <person name="Murphy C."/>
            <person name="Neiman D."/>
            <person name="Pearson M."/>
            <person name="Priest M."/>
            <person name="Roberts A."/>
            <person name="Saif S."/>
            <person name="Shea T."/>
            <person name="Sisk P."/>
            <person name="Stolte C."/>
            <person name="Sykes S."/>
            <person name="Wortman J."/>
            <person name="Nusbaum C."/>
            <person name="Birren B."/>
        </authorList>
    </citation>
    <scope>NUCLEOTIDE SEQUENCE [LARGE SCALE GENOMIC DNA]</scope>
    <source>
        <strain evidence="4">INRA-310</strain>
    </source>
</reference>
<dbReference type="OrthoDB" id="73937at2759"/>
<protein>
    <recommendedName>
        <fullName evidence="2">Ras-GAP domain-containing protein</fullName>
    </recommendedName>
</protein>
<dbReference type="EMBL" id="KI669579">
    <property type="protein sequence ID" value="ETN11357.1"/>
    <property type="molecule type" value="Genomic_DNA"/>
</dbReference>
<evidence type="ECO:0000259" key="2">
    <source>
        <dbReference type="PROSITE" id="PS50018"/>
    </source>
</evidence>
<dbReference type="OMA" id="YENCEND"/>
<dbReference type="SUPFAM" id="SSF48350">
    <property type="entry name" value="GTPase activation domain, GAP"/>
    <property type="match status" value="1"/>
</dbReference>
<dbReference type="Pfam" id="PF00616">
    <property type="entry name" value="RasGAP"/>
    <property type="match status" value="1"/>
</dbReference>
<gene>
    <name evidence="3" type="ORF">PPTG_10257</name>
</gene>
<evidence type="ECO:0000313" key="3">
    <source>
        <dbReference type="EMBL" id="ETN11357.1"/>
    </source>
</evidence>
<evidence type="ECO:0000256" key="1">
    <source>
        <dbReference type="SAM" id="SignalP"/>
    </source>
</evidence>
<evidence type="ECO:0000313" key="4">
    <source>
        <dbReference type="Proteomes" id="UP000018817"/>
    </source>
</evidence>
<dbReference type="InterPro" id="IPR001936">
    <property type="entry name" value="RasGAP_dom"/>
</dbReference>
<feature type="chain" id="PRO_5004822545" description="Ras-GAP domain-containing protein" evidence="1">
    <location>
        <begin position="19"/>
        <end position="1597"/>
    </location>
</feature>
<accession>W2QDX9</accession>
<organism evidence="3 4">
    <name type="scientific">Phytophthora nicotianae (strain INRA-310)</name>
    <name type="common">Phytophthora parasitica</name>
    <dbReference type="NCBI Taxonomy" id="761204"/>
    <lineage>
        <taxon>Eukaryota</taxon>
        <taxon>Sar</taxon>
        <taxon>Stramenopiles</taxon>
        <taxon>Oomycota</taxon>
        <taxon>Peronosporomycetes</taxon>
        <taxon>Peronosporales</taxon>
        <taxon>Peronosporaceae</taxon>
        <taxon>Phytophthora</taxon>
    </lineage>
</organism>
<dbReference type="VEuPathDB" id="FungiDB:PPTG_10257"/>
<feature type="signal peptide" evidence="1">
    <location>
        <begin position="1"/>
        <end position="18"/>
    </location>
</feature>
<dbReference type="InterPro" id="IPR008936">
    <property type="entry name" value="Rho_GTPase_activation_prot"/>
</dbReference>
<sequence length="1597" mass="179195">MQGFLLLVLLCIAGCGAATRRRELDSAITSFLHERAAWKPICLYTFDDPAITGGATVMNLVPGDVCPFDALQPDNELVTSLNTASSFWQLGVHLAEDPNNDTKRVQLSSISSVSARDFFTMAAVRNSTLSEGGVTFEMVIRPRAKINHSMTLFSIANEYDNCADSGFRLDVNEHQVLAFIYFLPVLEEVGEAGVEACYEQRLFSVDNSAVCQLPPQLDPVERTPPVHITVTLDPSSTRGLWKTDFYMSYTDVETMQRVDCAVHDEQHPPNTQLLNNLIEGRYRLHLGNSPRNVTFPRQRKHLAAARDFQPLGNTSNLNATERLRAVLKQKLVSISGPRLPKAMRIFGDNSLSLQILGITFPPLNEDTPLAYLRSKFADFKEQYGDQIVEYLVNLVQQQARGPVVMQQSQSSDQSSDGSGEFSRVKLFQGADSAAFDIFHFGIYRRVVSEDQVNSISRRQLLPSRQFPSLHQTVRIPEDSLVLLNLTMFHGVFNDLRLELREIPEFGQLLLFPSKTVVTSDNMGTFQKLPLEHQRNIFFQPQRDQNNENLPLPNPVAFSRRLEPYATVRFGIADSLAGRVVNKTAEARIDIFVDAVNDAPRPCVYELEVRVEIGVPVTLDLKGDDVDGSPFATDSKSGSTDSNDLLSSFTYTDESTDISNLLLLKIVRLPQFGKLYDCNTSCGVLDLNSLESIRVYRNGTEIANATHSTKLMYVYHGWGQDSLEQNRSASLEVDELWYQLSDGDPGIFSDVAVVKFILVDEMNHRIGENVVVTIRLEEDSLQTLNLRALDPLAAFSNANTVIKVTTLPQHGTLFQFKHHQSGAVNFSLENLGARITVSNTIVADHWSRIIYVPQLDYFNLNTQALMGRVSDVDYFEYHASNTTPPINDSLAVYENSPTAHFANDLEIRRVEFDVVNVPDALIALPPFIITANLSDSYATPTPVVFEDPDSISVDDMYQVNLEAEDGVSMLELGFPITDDDVMTGCPFDRPCTLVRSTNGTHLNASSNDTQDKLYFHITTQLYDPSHIQVTGTKTALSTALSALTFRGISLDSSRKTEFIFWVKRVNASNDTQQAEVTFMINSPVGDVNGSTADENLVSTLNSQFERYTSTLLVLLAGWLVLSNASCLSIGFCCCCCCCTKARKKRRQKFEQQQRVFQAQVAQNDYEYSVLLMNLADLLLEPNLLVSRCVLESCLPFKRNRKQTEILVLAFILRSLLPLLESERQGTRFVFQLMAIEYSEGMTSMRSLDFRRQEFLTRDSTASKALACFSRIVGATWISELLVYRDEASALSMRDTVSELEKFIDKLAAQVETLPVEIVVLCRACVKLFRRNERNPSREMKLDAVHLVFFNHFIGPVLLFPGYIVSGSTPSTEQQSTLRAIAYRIVAFTDQWRSAAYTKPDEVRSRSSNTDSLLGAFSSETQSLAACRHKYEAVLEIISQSLIIESAFDPNEAKADVDCELMGMYLMNVHSLLDSYFPEFKRRMLQTQTSADVEQIQSTIARVNRLLKALDWPLASTHELTEYARSELLNDPVLWNGFSFQEWEDRAQTQQQQQPCQSGTERTQSLLAHQVNDDEEAILDEDGSSPHGVDWINHVDAVK</sequence>
<proteinExistence type="predicted"/>
<dbReference type="GeneID" id="20179899"/>
<dbReference type="RefSeq" id="XP_008903166.1">
    <property type="nucleotide sequence ID" value="XM_008904918.1"/>
</dbReference>
<name>W2QDX9_PHYN3</name>
<keyword evidence="1" id="KW-0732">Signal</keyword>